<evidence type="ECO:0000313" key="3">
    <source>
        <dbReference type="Proteomes" id="UP000559010"/>
    </source>
</evidence>
<dbReference type="InterPro" id="IPR050491">
    <property type="entry name" value="AmpC-like"/>
</dbReference>
<dbReference type="PANTHER" id="PTHR46825:SF9">
    <property type="entry name" value="BETA-LACTAMASE-RELATED DOMAIN-CONTAINING PROTEIN"/>
    <property type="match status" value="1"/>
</dbReference>
<dbReference type="Proteomes" id="UP000559010">
    <property type="component" value="Unassembled WGS sequence"/>
</dbReference>
<dbReference type="Gene3D" id="3.40.710.10">
    <property type="entry name" value="DD-peptidase/beta-lactamase superfamily"/>
    <property type="match status" value="1"/>
</dbReference>
<dbReference type="SUPFAM" id="SSF56601">
    <property type="entry name" value="beta-lactamase/transpeptidase-like"/>
    <property type="match status" value="1"/>
</dbReference>
<name>A0A848J579_9BACT</name>
<comment type="caution">
    <text evidence="2">The sequence shown here is derived from an EMBL/GenBank/DDBJ whole genome shotgun (WGS) entry which is preliminary data.</text>
</comment>
<accession>A0A848J579</accession>
<proteinExistence type="predicted"/>
<sequence>MRSIYLIFLLIVLWSCNHKSTPEGSDNTFYGVDSLIKAENGLDKFSGVIKLKNNGDEFSCTAGVADRNWHIEMDTSFVFDIASLNKSFIATLIMIATEEGKLSPDNNLNDILAIHGYSSAFPDSITLHHLLTHTSGIPDYNEIDEELKQGNFMKFKRSQFSNREYIDFVAKLEPVFLPGKGFYYSNFGYHLLAIILEEVYKKSFGEILNEKICVPLGLRNTYSIIDRRKVIPNLVEAYEQDRETDEYLKNDYIDLSIGRRIFSTSSDMVKWAESMNSNVLLSEESLQVMKTNHISKIDSTNSYGYGWIVFDGGNYSMGNLNISKPYIIHGGNTGGYRSLLVNINDGETIISMLANTGSNSNLLGIADNVLKILNYK</sequence>
<protein>
    <submittedName>
        <fullName evidence="2">Beta-lactamase family protein</fullName>
    </submittedName>
</protein>
<dbReference type="InterPro" id="IPR012338">
    <property type="entry name" value="Beta-lactam/transpept-like"/>
</dbReference>
<organism evidence="2 3">
    <name type="scientific">Marinigracilibium pacificum</name>
    <dbReference type="NCBI Taxonomy" id="2729599"/>
    <lineage>
        <taxon>Bacteria</taxon>
        <taxon>Pseudomonadati</taxon>
        <taxon>Bacteroidota</taxon>
        <taxon>Cytophagia</taxon>
        <taxon>Cytophagales</taxon>
        <taxon>Flammeovirgaceae</taxon>
        <taxon>Marinigracilibium</taxon>
    </lineage>
</organism>
<evidence type="ECO:0000259" key="1">
    <source>
        <dbReference type="Pfam" id="PF00144"/>
    </source>
</evidence>
<keyword evidence="3" id="KW-1185">Reference proteome</keyword>
<dbReference type="RefSeq" id="WP_169685231.1">
    <property type="nucleotide sequence ID" value="NZ_JABBNU010000018.1"/>
</dbReference>
<feature type="domain" description="Beta-lactamase-related" evidence="1">
    <location>
        <begin position="54"/>
        <end position="359"/>
    </location>
</feature>
<dbReference type="AlphaFoldDB" id="A0A848J579"/>
<dbReference type="InterPro" id="IPR001466">
    <property type="entry name" value="Beta-lactam-related"/>
</dbReference>
<dbReference type="EMBL" id="JABBNU010000018">
    <property type="protein sequence ID" value="NMM50866.1"/>
    <property type="molecule type" value="Genomic_DNA"/>
</dbReference>
<dbReference type="PANTHER" id="PTHR46825">
    <property type="entry name" value="D-ALANYL-D-ALANINE-CARBOXYPEPTIDASE/ENDOPEPTIDASE AMPH"/>
    <property type="match status" value="1"/>
</dbReference>
<reference evidence="2 3" key="1">
    <citation type="submission" date="2020-04" db="EMBL/GenBank/DDBJ databases">
        <title>Flammeovirgaceae bacterium KN852 isolated from deep sea.</title>
        <authorList>
            <person name="Zhang D.-C."/>
        </authorList>
    </citation>
    <scope>NUCLEOTIDE SEQUENCE [LARGE SCALE GENOMIC DNA]</scope>
    <source>
        <strain evidence="2 3">KN852</strain>
    </source>
</reference>
<dbReference type="Pfam" id="PF00144">
    <property type="entry name" value="Beta-lactamase"/>
    <property type="match status" value="1"/>
</dbReference>
<gene>
    <name evidence="2" type="ORF">HH304_20825</name>
</gene>
<evidence type="ECO:0000313" key="2">
    <source>
        <dbReference type="EMBL" id="NMM50866.1"/>
    </source>
</evidence>